<sequence>MNRTEFVRTAIPQLSAVVRMYETAAGGRSGPAYTGWGCPCMVSEKEPLIGYDALPLIGDEPLLPGETRQLGFVFLSHEEAVPIIRAAGRFLLWEGRFVGEAIVLS</sequence>
<organism evidence="1 2">
    <name type="scientific">Sphingomonas sanguinis</name>
    <dbReference type="NCBI Taxonomy" id="33051"/>
    <lineage>
        <taxon>Bacteria</taxon>
        <taxon>Pseudomonadati</taxon>
        <taxon>Pseudomonadota</taxon>
        <taxon>Alphaproteobacteria</taxon>
        <taxon>Sphingomonadales</taxon>
        <taxon>Sphingomonadaceae</taxon>
        <taxon>Sphingomonas</taxon>
    </lineage>
</organism>
<dbReference type="Proteomes" id="UP000072867">
    <property type="component" value="Unassembled WGS sequence"/>
</dbReference>
<protein>
    <submittedName>
        <fullName evidence="1">Uncharacterized protein</fullName>
    </submittedName>
</protein>
<proteinExistence type="predicted"/>
<gene>
    <name evidence="1" type="ORF">NS319_06135</name>
</gene>
<reference evidence="1 2" key="1">
    <citation type="journal article" date="2016" name="Front. Microbiol.">
        <title>Genomic Resource of Rice Seed Associated Bacteria.</title>
        <authorList>
            <person name="Midha S."/>
            <person name="Bansal K."/>
            <person name="Sharma S."/>
            <person name="Kumar N."/>
            <person name="Patil P.P."/>
            <person name="Chaudhry V."/>
            <person name="Patil P.B."/>
        </authorList>
    </citation>
    <scope>NUCLEOTIDE SEQUENCE [LARGE SCALE GENOMIC DNA]</scope>
    <source>
        <strain evidence="1 2">NS319</strain>
    </source>
</reference>
<dbReference type="AlphaFoldDB" id="A0A147I1I2"/>
<accession>A0A147I1I2</accession>
<dbReference type="EMBL" id="LDTD01000040">
    <property type="protein sequence ID" value="KTT71374.1"/>
    <property type="molecule type" value="Genomic_DNA"/>
</dbReference>
<name>A0A147I1I2_9SPHN</name>
<evidence type="ECO:0000313" key="2">
    <source>
        <dbReference type="Proteomes" id="UP000072867"/>
    </source>
</evidence>
<evidence type="ECO:0000313" key="1">
    <source>
        <dbReference type="EMBL" id="KTT71374.1"/>
    </source>
</evidence>
<dbReference type="PATRIC" id="fig|33051.3.peg.2230"/>
<comment type="caution">
    <text evidence="1">The sequence shown here is derived from an EMBL/GenBank/DDBJ whole genome shotgun (WGS) entry which is preliminary data.</text>
</comment>